<dbReference type="OrthoDB" id="9913479at2"/>
<name>A0A2T3HXF8_9GAMM</name>
<dbReference type="EMBL" id="PYLY01000019">
    <property type="protein sequence ID" value="PSU04095.1"/>
    <property type="molecule type" value="Genomic_DNA"/>
</dbReference>
<evidence type="ECO:0000313" key="1">
    <source>
        <dbReference type="EMBL" id="PSU04095.1"/>
    </source>
</evidence>
<reference evidence="1 2" key="1">
    <citation type="submission" date="2018-03" db="EMBL/GenBank/DDBJ databases">
        <title>Whole genome sequencing of Histamine producing bacteria.</title>
        <authorList>
            <person name="Butler K."/>
        </authorList>
    </citation>
    <scope>NUCLEOTIDE SEQUENCE [LARGE SCALE GENOMIC DNA]</scope>
    <source>
        <strain evidence="1 2">DSM 23343</strain>
    </source>
</reference>
<dbReference type="Proteomes" id="UP000241858">
    <property type="component" value="Unassembled WGS sequence"/>
</dbReference>
<accession>A0A2T3HXF8</accession>
<organism evidence="1 2">
    <name type="scientific">Photobacterium aquimaris</name>
    <dbReference type="NCBI Taxonomy" id="512643"/>
    <lineage>
        <taxon>Bacteria</taxon>
        <taxon>Pseudomonadati</taxon>
        <taxon>Pseudomonadota</taxon>
        <taxon>Gammaproteobacteria</taxon>
        <taxon>Vibrionales</taxon>
        <taxon>Vibrionaceae</taxon>
        <taxon>Photobacterium</taxon>
    </lineage>
</organism>
<dbReference type="AlphaFoldDB" id="A0A2T3HXF8"/>
<comment type="caution">
    <text evidence="1">The sequence shown here is derived from an EMBL/GenBank/DDBJ whole genome shotgun (WGS) entry which is preliminary data.</text>
</comment>
<protein>
    <submittedName>
        <fullName evidence="1">Uncharacterized protein</fullName>
    </submittedName>
</protein>
<proteinExistence type="predicted"/>
<sequence length="102" mass="11867">MKFIKNILSRLNNKKRNEATFLEYSWDDVLNMPPETVITVKWNSESSDAAPELKTAGEVQAMVKEYIDNQKPDYRSFATCYHKDSFTLLSLYHKDTKSLLSK</sequence>
<gene>
    <name evidence="1" type="ORF">C0W81_10585</name>
</gene>
<dbReference type="RefSeq" id="WP_060997327.1">
    <property type="nucleotide sequence ID" value="NZ_LNQZ01000005.1"/>
</dbReference>
<evidence type="ECO:0000313" key="2">
    <source>
        <dbReference type="Proteomes" id="UP000241858"/>
    </source>
</evidence>